<dbReference type="EMBL" id="PJQL01000517">
    <property type="protein sequence ID" value="RCH94979.1"/>
    <property type="molecule type" value="Genomic_DNA"/>
</dbReference>
<evidence type="ECO:0000313" key="2">
    <source>
        <dbReference type="Proteomes" id="UP000252139"/>
    </source>
</evidence>
<accession>A0A367JYK7</accession>
<evidence type="ECO:0000313" key="1">
    <source>
        <dbReference type="EMBL" id="RCH94979.1"/>
    </source>
</evidence>
<dbReference type="Proteomes" id="UP000252139">
    <property type="component" value="Unassembled WGS sequence"/>
</dbReference>
<dbReference type="AlphaFoldDB" id="A0A367JYK7"/>
<dbReference type="OrthoDB" id="2282888at2759"/>
<protein>
    <submittedName>
        <fullName evidence="1">Uncharacterized protein</fullName>
    </submittedName>
</protein>
<proteinExistence type="predicted"/>
<feature type="non-terminal residue" evidence="1">
    <location>
        <position position="1"/>
    </location>
</feature>
<organism evidence="1 2">
    <name type="scientific">Rhizopus azygosporus</name>
    <name type="common">Rhizopus microsporus var. azygosporus</name>
    <dbReference type="NCBI Taxonomy" id="86630"/>
    <lineage>
        <taxon>Eukaryota</taxon>
        <taxon>Fungi</taxon>
        <taxon>Fungi incertae sedis</taxon>
        <taxon>Mucoromycota</taxon>
        <taxon>Mucoromycotina</taxon>
        <taxon>Mucoromycetes</taxon>
        <taxon>Mucorales</taxon>
        <taxon>Mucorineae</taxon>
        <taxon>Rhizopodaceae</taxon>
        <taxon>Rhizopus</taxon>
    </lineage>
</organism>
<reference evidence="1 2" key="1">
    <citation type="journal article" date="2018" name="G3 (Bethesda)">
        <title>Phylogenetic and Phylogenomic Definition of Rhizopus Species.</title>
        <authorList>
            <person name="Gryganskyi A.P."/>
            <person name="Golan J."/>
            <person name="Dolatabadi S."/>
            <person name="Mondo S."/>
            <person name="Robb S."/>
            <person name="Idnurm A."/>
            <person name="Muszewska A."/>
            <person name="Steczkiewicz K."/>
            <person name="Masonjones S."/>
            <person name="Liao H.L."/>
            <person name="Gajdeczka M.T."/>
            <person name="Anike F."/>
            <person name="Vuek A."/>
            <person name="Anishchenko I.M."/>
            <person name="Voigt K."/>
            <person name="de Hoog G.S."/>
            <person name="Smith M.E."/>
            <person name="Heitman J."/>
            <person name="Vilgalys R."/>
            <person name="Stajich J.E."/>
        </authorList>
    </citation>
    <scope>NUCLEOTIDE SEQUENCE [LARGE SCALE GENOMIC DNA]</scope>
    <source>
        <strain evidence="1 2">CBS 357.93</strain>
    </source>
</reference>
<gene>
    <name evidence="1" type="ORF">CU097_001320</name>
</gene>
<keyword evidence="2" id="KW-1185">Reference proteome</keyword>
<comment type="caution">
    <text evidence="1">The sequence shown here is derived from an EMBL/GenBank/DDBJ whole genome shotgun (WGS) entry which is preliminary data.</text>
</comment>
<sequence>IIDLTAFFNNKAESNTNHGYGEAKSAIQEAKNILVCRDLIRVAIFCKNALDAQNLDGILGLQIVGRKITFHILVLPSTGVYTMYELGSVKLPDTLHDLPKLLMDMPAILRILDVFDRLCIRSADPPQPTRHHPTVSLSVFNGIFSSTQDRKRPCYLKQYHN</sequence>
<name>A0A367JYK7_RHIAZ</name>